<feature type="transmembrane region" description="Helical" evidence="1">
    <location>
        <begin position="12"/>
        <end position="40"/>
    </location>
</feature>
<keyword evidence="1" id="KW-1133">Transmembrane helix</keyword>
<accession>A0A4Q7ISB6</accession>
<protein>
    <recommendedName>
        <fullName evidence="4">DUF2878 domain-containing protein</fullName>
    </recommendedName>
</protein>
<feature type="transmembrane region" description="Helical" evidence="1">
    <location>
        <begin position="77"/>
        <end position="94"/>
    </location>
</feature>
<name>A0A4Q7ISB6_9GAMM</name>
<organism evidence="2 3">
    <name type="scientific">Pseudoalteromonas phenolica</name>
    <dbReference type="NCBI Taxonomy" id="161398"/>
    <lineage>
        <taxon>Bacteria</taxon>
        <taxon>Pseudomonadati</taxon>
        <taxon>Pseudomonadota</taxon>
        <taxon>Gammaproteobacteria</taxon>
        <taxon>Alteromonadales</taxon>
        <taxon>Pseudoalteromonadaceae</taxon>
        <taxon>Pseudoalteromonas</taxon>
    </lineage>
</organism>
<dbReference type="Proteomes" id="UP000291338">
    <property type="component" value="Unassembled WGS sequence"/>
</dbReference>
<keyword evidence="1" id="KW-0812">Transmembrane</keyword>
<evidence type="ECO:0000256" key="1">
    <source>
        <dbReference type="SAM" id="Phobius"/>
    </source>
</evidence>
<gene>
    <name evidence="2" type="ORF">C1E23_01410</name>
</gene>
<keyword evidence="1" id="KW-0472">Membrane</keyword>
<feature type="transmembrane region" description="Helical" evidence="1">
    <location>
        <begin position="139"/>
        <end position="157"/>
    </location>
</feature>
<evidence type="ECO:0000313" key="3">
    <source>
        <dbReference type="Proteomes" id="UP000291338"/>
    </source>
</evidence>
<proteinExistence type="predicted"/>
<dbReference type="EMBL" id="PPSX01000006">
    <property type="protein sequence ID" value="RZQ54862.1"/>
    <property type="molecule type" value="Genomic_DNA"/>
</dbReference>
<reference evidence="2 3" key="1">
    <citation type="submission" date="2018-01" db="EMBL/GenBank/DDBJ databases">
        <title>Co-occurrence of chitin degradation, pigmentation and bioactivity in marine Pseudoalteromonas.</title>
        <authorList>
            <person name="Paulsen S."/>
            <person name="Gram L."/>
            <person name="Machado H."/>
        </authorList>
    </citation>
    <scope>NUCLEOTIDE SEQUENCE [LARGE SCALE GENOMIC DNA]</scope>
    <source>
        <strain evidence="2 3">S3898</strain>
    </source>
</reference>
<comment type="caution">
    <text evidence="2">The sequence shown here is derived from an EMBL/GenBank/DDBJ whole genome shotgun (WGS) entry which is preliminary data.</text>
</comment>
<sequence length="166" mass="19164">MLMNKLAVINFFLFQLVWFTCALLTEHASWFLLPLIALHFALFKQRTRDFKLLPIASVGISFDFLMFKLGILTFNEGFFPAWLCLLWLMFVLSLNYSFDWLNKLNVFVNALIGGIFGPLSYFAAVKFGALGMGVAQTQFLFIYALGWALIMPLLIYLNNRPYYKLS</sequence>
<evidence type="ECO:0008006" key="4">
    <source>
        <dbReference type="Google" id="ProtNLM"/>
    </source>
</evidence>
<evidence type="ECO:0000313" key="2">
    <source>
        <dbReference type="EMBL" id="RZQ54862.1"/>
    </source>
</evidence>
<feature type="transmembrane region" description="Helical" evidence="1">
    <location>
        <begin position="106"/>
        <end position="127"/>
    </location>
</feature>
<dbReference type="InterPro" id="IPR021306">
    <property type="entry name" value="DUF2878"/>
</dbReference>
<dbReference type="Pfam" id="PF11086">
    <property type="entry name" value="DUF2878"/>
    <property type="match status" value="1"/>
</dbReference>
<dbReference type="AlphaFoldDB" id="A0A4Q7ISB6"/>
<feature type="transmembrane region" description="Helical" evidence="1">
    <location>
        <begin position="52"/>
        <end position="71"/>
    </location>
</feature>